<feature type="transmembrane region" description="Helical" evidence="14">
    <location>
        <begin position="131"/>
        <end position="149"/>
    </location>
</feature>
<keyword evidence="16" id="KW-1185">Reference proteome</keyword>
<evidence type="ECO:0000256" key="4">
    <source>
        <dbReference type="ARBA" id="ARBA00022475"/>
    </source>
</evidence>
<accession>A0A917ZAN7</accession>
<evidence type="ECO:0000256" key="13">
    <source>
        <dbReference type="RuleBase" id="RU362091"/>
    </source>
</evidence>
<proteinExistence type="inferred from homology"/>
<evidence type="ECO:0000256" key="11">
    <source>
        <dbReference type="ARBA" id="ARBA00023201"/>
    </source>
</evidence>
<keyword evidence="5 14" id="KW-0812">Transmembrane</keyword>
<evidence type="ECO:0000256" key="6">
    <source>
        <dbReference type="ARBA" id="ARBA00022847"/>
    </source>
</evidence>
<evidence type="ECO:0000256" key="3">
    <source>
        <dbReference type="ARBA" id="ARBA00022448"/>
    </source>
</evidence>
<feature type="transmembrane region" description="Helical" evidence="14">
    <location>
        <begin position="210"/>
        <end position="231"/>
    </location>
</feature>
<dbReference type="GO" id="GO:0006814">
    <property type="term" value="P:sodium ion transport"/>
    <property type="evidence" value="ECO:0007669"/>
    <property type="project" value="UniProtKB-KW"/>
</dbReference>
<comment type="similarity">
    <text evidence="2 13">Belongs to the sodium:solute symporter (SSF) (TC 2.A.21) family.</text>
</comment>
<keyword evidence="7 14" id="KW-1133">Transmembrane helix</keyword>
<dbReference type="Proteomes" id="UP000599578">
    <property type="component" value="Unassembled WGS sequence"/>
</dbReference>
<feature type="transmembrane region" description="Helical" evidence="14">
    <location>
        <begin position="155"/>
        <end position="178"/>
    </location>
</feature>
<dbReference type="InterPro" id="IPR050277">
    <property type="entry name" value="Sodium:Solute_Symporter"/>
</dbReference>
<keyword evidence="4" id="KW-1003">Cell membrane</keyword>
<comment type="subcellular location">
    <subcellularLocation>
        <location evidence="1">Cell membrane</location>
        <topology evidence="1">Multi-pass membrane protein</topology>
    </subcellularLocation>
</comment>
<keyword evidence="8" id="KW-0915">Sodium</keyword>
<feature type="transmembrane region" description="Helical" evidence="14">
    <location>
        <begin position="20"/>
        <end position="37"/>
    </location>
</feature>
<keyword evidence="11" id="KW-0739">Sodium transport</keyword>
<evidence type="ECO:0000256" key="10">
    <source>
        <dbReference type="ARBA" id="ARBA00023136"/>
    </source>
</evidence>
<evidence type="ECO:0000256" key="12">
    <source>
        <dbReference type="ARBA" id="ARBA00033708"/>
    </source>
</evidence>
<dbReference type="PANTHER" id="PTHR48086">
    <property type="entry name" value="SODIUM/PROLINE SYMPORTER-RELATED"/>
    <property type="match status" value="1"/>
</dbReference>
<dbReference type="PROSITE" id="PS50283">
    <property type="entry name" value="NA_SOLUT_SYMP_3"/>
    <property type="match status" value="1"/>
</dbReference>
<keyword evidence="9" id="KW-0406">Ion transport</keyword>
<keyword evidence="6" id="KW-0769">Symport</keyword>
<gene>
    <name evidence="15" type="ORF">GCM10011348_13340</name>
</gene>
<dbReference type="PANTHER" id="PTHR48086:SF3">
    <property type="entry name" value="SODIUM_PROLINE SYMPORTER"/>
    <property type="match status" value="1"/>
</dbReference>
<evidence type="ECO:0000313" key="15">
    <source>
        <dbReference type="EMBL" id="GGO79330.1"/>
    </source>
</evidence>
<comment type="caution">
    <text evidence="15">The sequence shown here is derived from an EMBL/GenBank/DDBJ whole genome shotgun (WGS) entry which is preliminary data.</text>
</comment>
<evidence type="ECO:0008006" key="17">
    <source>
        <dbReference type="Google" id="ProtNLM"/>
    </source>
</evidence>
<dbReference type="Pfam" id="PF00474">
    <property type="entry name" value="SSF"/>
    <property type="match status" value="1"/>
</dbReference>
<dbReference type="GO" id="GO:0015293">
    <property type="term" value="F:symporter activity"/>
    <property type="evidence" value="ECO:0007669"/>
    <property type="project" value="UniProtKB-KW"/>
</dbReference>
<evidence type="ECO:0000256" key="8">
    <source>
        <dbReference type="ARBA" id="ARBA00023053"/>
    </source>
</evidence>
<dbReference type="InterPro" id="IPR001734">
    <property type="entry name" value="Na/solute_symporter"/>
</dbReference>
<keyword evidence="3" id="KW-0813">Transport</keyword>
<sequence>MFQSFAAKCGMVTAMNDSFIVTGITLVYLVAVLWLGLRARSQSASGLEGYVACILVFADTPLERADTVLLKLVIEIADFSPWIIGLMLSGALAAAMSTGANLAHTAGVVLVRDVFGATFMRNCSDETAVRVTRWSVVGVSLMAYLIALFNPSSLVMLLLGAYGLIVQLMPMALGALFFRKLRRHSVFAGAAVGSLLFLLFQFLVDSPFGWHAGVWGLLANVAVVALFQVAVAKKPVSREAAA</sequence>
<reference evidence="15 16" key="1">
    <citation type="journal article" date="2014" name="Int. J. Syst. Evol. Microbiol.">
        <title>Complete genome sequence of Corynebacterium casei LMG S-19264T (=DSM 44701T), isolated from a smear-ripened cheese.</title>
        <authorList>
            <consortium name="US DOE Joint Genome Institute (JGI-PGF)"/>
            <person name="Walter F."/>
            <person name="Albersmeier A."/>
            <person name="Kalinowski J."/>
            <person name="Ruckert C."/>
        </authorList>
    </citation>
    <scope>NUCLEOTIDE SEQUENCE [LARGE SCALE GENOMIC DNA]</scope>
    <source>
        <strain evidence="15 16">CGMCC 1.7286</strain>
    </source>
</reference>
<name>A0A917ZAN7_9GAMM</name>
<dbReference type="AlphaFoldDB" id="A0A917ZAN7"/>
<dbReference type="GO" id="GO:0005886">
    <property type="term" value="C:plasma membrane"/>
    <property type="evidence" value="ECO:0007669"/>
    <property type="project" value="UniProtKB-SubCell"/>
</dbReference>
<organism evidence="15 16">
    <name type="scientific">Marinobacterium nitratireducens</name>
    <dbReference type="NCBI Taxonomy" id="518897"/>
    <lineage>
        <taxon>Bacteria</taxon>
        <taxon>Pseudomonadati</taxon>
        <taxon>Pseudomonadota</taxon>
        <taxon>Gammaproteobacteria</taxon>
        <taxon>Oceanospirillales</taxon>
        <taxon>Oceanospirillaceae</taxon>
        <taxon>Marinobacterium</taxon>
    </lineage>
</organism>
<keyword evidence="10 14" id="KW-0472">Membrane</keyword>
<feature type="transmembrane region" description="Helical" evidence="14">
    <location>
        <begin position="185"/>
        <end position="204"/>
    </location>
</feature>
<evidence type="ECO:0000313" key="16">
    <source>
        <dbReference type="Proteomes" id="UP000599578"/>
    </source>
</evidence>
<dbReference type="InterPro" id="IPR038377">
    <property type="entry name" value="Na/Glc_symporter_sf"/>
</dbReference>
<evidence type="ECO:0000256" key="5">
    <source>
        <dbReference type="ARBA" id="ARBA00022692"/>
    </source>
</evidence>
<evidence type="ECO:0000256" key="9">
    <source>
        <dbReference type="ARBA" id="ARBA00023065"/>
    </source>
</evidence>
<dbReference type="Gene3D" id="1.20.1730.10">
    <property type="entry name" value="Sodium/glucose cotransporter"/>
    <property type="match status" value="1"/>
</dbReference>
<dbReference type="EMBL" id="BMLT01000003">
    <property type="protein sequence ID" value="GGO79330.1"/>
    <property type="molecule type" value="Genomic_DNA"/>
</dbReference>
<evidence type="ECO:0000256" key="1">
    <source>
        <dbReference type="ARBA" id="ARBA00004651"/>
    </source>
</evidence>
<comment type="catalytic activity">
    <reaction evidence="12">
        <text>L-proline(in) + Na(+)(in) = L-proline(out) + Na(+)(out)</text>
        <dbReference type="Rhea" id="RHEA:28967"/>
        <dbReference type="ChEBI" id="CHEBI:29101"/>
        <dbReference type="ChEBI" id="CHEBI:60039"/>
    </reaction>
</comment>
<evidence type="ECO:0000256" key="2">
    <source>
        <dbReference type="ARBA" id="ARBA00006434"/>
    </source>
</evidence>
<protein>
    <recommendedName>
        <fullName evidence="17">Sodium:solute symporter family protein</fullName>
    </recommendedName>
</protein>
<evidence type="ECO:0000256" key="14">
    <source>
        <dbReference type="SAM" id="Phobius"/>
    </source>
</evidence>
<evidence type="ECO:0000256" key="7">
    <source>
        <dbReference type="ARBA" id="ARBA00022989"/>
    </source>
</evidence>